<keyword evidence="12" id="KW-0233">DNA recombination</keyword>
<dbReference type="SUPFAM" id="SSF53098">
    <property type="entry name" value="Ribonuclease H-like"/>
    <property type="match status" value="1"/>
</dbReference>
<dbReference type="GO" id="GO:0016787">
    <property type="term" value="F:hydrolase activity"/>
    <property type="evidence" value="ECO:0007669"/>
    <property type="project" value="UniProtKB-KW"/>
</dbReference>
<evidence type="ECO:0000256" key="2">
    <source>
        <dbReference type="ARBA" id="ARBA00022695"/>
    </source>
</evidence>
<evidence type="ECO:0000256" key="7">
    <source>
        <dbReference type="ARBA" id="ARBA00022842"/>
    </source>
</evidence>
<reference evidence="18" key="1">
    <citation type="submission" date="2021-03" db="EMBL/GenBank/DDBJ databases">
        <title>Draft genome sequence of rust myrtle Austropuccinia psidii MF-1, a brazilian biotype.</title>
        <authorList>
            <person name="Quecine M.C."/>
            <person name="Pachon D.M.R."/>
            <person name="Bonatelli M.L."/>
            <person name="Correr F.H."/>
            <person name="Franceschini L.M."/>
            <person name="Leite T.F."/>
            <person name="Margarido G.R.A."/>
            <person name="Almeida C.A."/>
            <person name="Ferrarezi J.A."/>
            <person name="Labate C.A."/>
        </authorList>
    </citation>
    <scope>NUCLEOTIDE SEQUENCE</scope>
    <source>
        <strain evidence="18">MF-1</strain>
    </source>
</reference>
<comment type="caution">
    <text evidence="18">The sequence shown here is derived from an EMBL/GenBank/DDBJ whole genome shotgun (WGS) entry which is preliminary data.</text>
</comment>
<keyword evidence="3" id="KW-0540">Nuclease</keyword>
<evidence type="ECO:0000256" key="10">
    <source>
        <dbReference type="ARBA" id="ARBA00022918"/>
    </source>
</evidence>
<dbReference type="SUPFAM" id="SSF56672">
    <property type="entry name" value="DNA/RNA polymerases"/>
    <property type="match status" value="1"/>
</dbReference>
<evidence type="ECO:0000256" key="4">
    <source>
        <dbReference type="ARBA" id="ARBA00022723"/>
    </source>
</evidence>
<protein>
    <recommendedName>
        <fullName evidence="17">Integrase catalytic domain-containing protein</fullName>
    </recommendedName>
</protein>
<keyword evidence="11" id="KW-0239">DNA-directed DNA polymerase</keyword>
<feature type="domain" description="Integrase catalytic" evidence="17">
    <location>
        <begin position="355"/>
        <end position="520"/>
    </location>
</feature>
<comment type="catalytic activity">
    <reaction evidence="15">
        <text>DNA(n) + a 2'-deoxyribonucleoside 5'-triphosphate = DNA(n+1) + diphosphate</text>
        <dbReference type="Rhea" id="RHEA:22508"/>
        <dbReference type="Rhea" id="RHEA-COMP:17339"/>
        <dbReference type="Rhea" id="RHEA-COMP:17340"/>
        <dbReference type="ChEBI" id="CHEBI:33019"/>
        <dbReference type="ChEBI" id="CHEBI:61560"/>
        <dbReference type="ChEBI" id="CHEBI:173112"/>
        <dbReference type="EC" id="2.7.7.7"/>
    </reaction>
</comment>
<dbReference type="InterPro" id="IPR039537">
    <property type="entry name" value="Retrotran_Ty1/copia-like"/>
</dbReference>
<keyword evidence="13" id="KW-0511">Multifunctional enzyme</keyword>
<keyword evidence="10" id="KW-0695">RNA-directed DNA polymerase</keyword>
<dbReference type="GO" id="GO:0003887">
    <property type="term" value="F:DNA-directed DNA polymerase activity"/>
    <property type="evidence" value="ECO:0007669"/>
    <property type="project" value="UniProtKB-KW"/>
</dbReference>
<proteinExistence type="predicted"/>
<dbReference type="InterPro" id="IPR036397">
    <property type="entry name" value="RNaseH_sf"/>
</dbReference>
<feature type="compositionally biased region" description="Basic residues" evidence="16">
    <location>
        <begin position="119"/>
        <end position="140"/>
    </location>
</feature>
<evidence type="ECO:0000256" key="16">
    <source>
        <dbReference type="SAM" id="MobiDB-lite"/>
    </source>
</evidence>
<evidence type="ECO:0000256" key="6">
    <source>
        <dbReference type="ARBA" id="ARBA00022801"/>
    </source>
</evidence>
<evidence type="ECO:0000256" key="1">
    <source>
        <dbReference type="ARBA" id="ARBA00022578"/>
    </source>
</evidence>
<feature type="compositionally biased region" description="Polar residues" evidence="16">
    <location>
        <begin position="623"/>
        <end position="634"/>
    </location>
</feature>
<accession>A0A9Q3GFS3</accession>
<dbReference type="PANTHER" id="PTHR42648:SF11">
    <property type="entry name" value="TRANSPOSON TY4-P GAG-POL POLYPROTEIN"/>
    <property type="match status" value="1"/>
</dbReference>
<sequence length="1022" mass="115223">MCETLFKLMSIQYEPGSSLEKHIDLFQTIYLSYKLITHETEDKMEISTTIAAAFFIQRLNQDKELTGLVQMLYDIKPFELTSVMNRVAVEHSRQGPAQEQALAVDKQKEPDQSKPPTRGVHRGRGRGAARGRGKGKTHTNRRNEEDSIRRLERLEKLFAKLDEKQNNNVNVVSENSKDPAATPHSSDSDAYVLEDEVLNIGSGLQDQVYLDSGAGQSVVNNLSLLTNVIKVNKQVNTYSDPVKITHQGTLSFQGIDISPVYYAPKGKVNLLSVSQVIDHGLKPVLKGNSFLIMQGNRIVATFNRSGNLFASKIVSQFAYSFETPTIKHDWHTILGHPSDTYIQALINNKAISGQFTSSKECQIHADSLEVSPPTRQGHCYILVLIDDYSCFNRIYLMKEKSQAEKLILSYFTELKNKLDVIPGYLHTDRGGEFDSTTFKNALVSQGVSLERGPPHSPQTNGVAECFNQTLLTKIRCLLAQSNIPICYWNEAAMHASILLNHLPHKFLEMRSPNDILIKKGMTIQPVFSLTKIIPFGVKVLIRKEFAASKINPTGQAMKALTFKPYSDALRVLDTATGKIKVSRDYSQLKSETSIILRKNTSLLPTSKNQVNVPTIHLPTLTTSNSPIIQASDSSTNEDDQIVNPPGSPESPRGYKYALSDPTEVQAWRTAMKHEFDSLTTHNTGELIPYPKDGSKVIGGMWLLTRKKNKYGEVYRHKARWVVLGNHQEHMLHYYDTWASVGRNETFKVMLVMVVNKGFIPYQFDIETAFLHGEMDANVYVKQVKGFEVPGREGWIWKLKKSLYGTKQAPRMWQMKLVKVLSDLGLFRSRSDDSLYVNEGKTLFLHVHLDDGFLISKSEKEIANFLKNLNEILKLKSQKKPSQHLGYRLKWLPDGSVQLSQQDLISQLLRTHDMENSRGVKTPCNGNFMKELESIGEMIMLTEYQQAIGTLNYIAQHTHPEISYTVNALSRYATNPNNRHWVALKHLLHYLKGTLSLSLCFSQHCSSDLGGLVGWADADYAND</sequence>
<evidence type="ECO:0000256" key="14">
    <source>
        <dbReference type="ARBA" id="ARBA00048173"/>
    </source>
</evidence>
<dbReference type="InterPro" id="IPR001584">
    <property type="entry name" value="Integrase_cat-core"/>
</dbReference>
<dbReference type="PANTHER" id="PTHR42648">
    <property type="entry name" value="TRANSPOSASE, PUTATIVE-RELATED"/>
    <property type="match status" value="1"/>
</dbReference>
<evidence type="ECO:0000313" key="19">
    <source>
        <dbReference type="Proteomes" id="UP000765509"/>
    </source>
</evidence>
<evidence type="ECO:0000256" key="13">
    <source>
        <dbReference type="ARBA" id="ARBA00023268"/>
    </source>
</evidence>
<organism evidence="18 19">
    <name type="scientific">Austropuccinia psidii MF-1</name>
    <dbReference type="NCBI Taxonomy" id="1389203"/>
    <lineage>
        <taxon>Eukaryota</taxon>
        <taxon>Fungi</taxon>
        <taxon>Dikarya</taxon>
        <taxon>Basidiomycota</taxon>
        <taxon>Pucciniomycotina</taxon>
        <taxon>Pucciniomycetes</taxon>
        <taxon>Pucciniales</taxon>
        <taxon>Sphaerophragmiaceae</taxon>
        <taxon>Austropuccinia</taxon>
    </lineage>
</organism>
<feature type="region of interest" description="Disordered" evidence="16">
    <location>
        <begin position="168"/>
        <end position="187"/>
    </location>
</feature>
<comment type="catalytic activity">
    <reaction evidence="14">
        <text>DNA(n) + a 2'-deoxyribonucleoside 5'-triphosphate = DNA(n+1) + diphosphate</text>
        <dbReference type="Rhea" id="RHEA:22508"/>
        <dbReference type="Rhea" id="RHEA-COMP:17339"/>
        <dbReference type="Rhea" id="RHEA-COMP:17340"/>
        <dbReference type="ChEBI" id="CHEBI:33019"/>
        <dbReference type="ChEBI" id="CHEBI:61560"/>
        <dbReference type="ChEBI" id="CHEBI:173112"/>
        <dbReference type="EC" id="2.7.7.49"/>
    </reaction>
</comment>
<keyword evidence="4" id="KW-0479">Metal-binding</keyword>
<dbReference type="AlphaFoldDB" id="A0A9Q3GFS3"/>
<dbReference type="GO" id="GO:0006310">
    <property type="term" value="P:DNA recombination"/>
    <property type="evidence" value="ECO:0007669"/>
    <property type="project" value="UniProtKB-KW"/>
</dbReference>
<keyword evidence="9" id="KW-0229">DNA integration</keyword>
<evidence type="ECO:0000256" key="8">
    <source>
        <dbReference type="ARBA" id="ARBA00022884"/>
    </source>
</evidence>
<dbReference type="PROSITE" id="PS50994">
    <property type="entry name" value="INTEGRASE"/>
    <property type="match status" value="1"/>
</dbReference>
<keyword evidence="8" id="KW-0694">RNA-binding</keyword>
<evidence type="ECO:0000256" key="9">
    <source>
        <dbReference type="ARBA" id="ARBA00022908"/>
    </source>
</evidence>
<name>A0A9Q3GFS3_9BASI</name>
<feature type="region of interest" description="Disordered" evidence="16">
    <location>
        <begin position="91"/>
        <end position="148"/>
    </location>
</feature>
<dbReference type="InterPro" id="IPR013103">
    <property type="entry name" value="RVT_2"/>
</dbReference>
<feature type="region of interest" description="Disordered" evidence="16">
    <location>
        <begin position="623"/>
        <end position="653"/>
    </location>
</feature>
<evidence type="ECO:0000256" key="5">
    <source>
        <dbReference type="ARBA" id="ARBA00022759"/>
    </source>
</evidence>
<dbReference type="EMBL" id="AVOT02001091">
    <property type="protein sequence ID" value="MBW0465655.1"/>
    <property type="molecule type" value="Genomic_DNA"/>
</dbReference>
<dbReference type="Gene3D" id="3.30.420.10">
    <property type="entry name" value="Ribonuclease H-like superfamily/Ribonuclease H"/>
    <property type="match status" value="1"/>
</dbReference>
<dbReference type="GO" id="GO:0046872">
    <property type="term" value="F:metal ion binding"/>
    <property type="evidence" value="ECO:0007669"/>
    <property type="project" value="UniProtKB-KW"/>
</dbReference>
<dbReference type="GO" id="GO:0003723">
    <property type="term" value="F:RNA binding"/>
    <property type="evidence" value="ECO:0007669"/>
    <property type="project" value="UniProtKB-KW"/>
</dbReference>
<dbReference type="InterPro" id="IPR043502">
    <property type="entry name" value="DNA/RNA_pol_sf"/>
</dbReference>
<dbReference type="InterPro" id="IPR012337">
    <property type="entry name" value="RNaseH-like_sf"/>
</dbReference>
<evidence type="ECO:0000256" key="3">
    <source>
        <dbReference type="ARBA" id="ARBA00022722"/>
    </source>
</evidence>
<dbReference type="Proteomes" id="UP000765509">
    <property type="component" value="Unassembled WGS sequence"/>
</dbReference>
<dbReference type="GO" id="GO:0032196">
    <property type="term" value="P:transposition"/>
    <property type="evidence" value="ECO:0007669"/>
    <property type="project" value="UniProtKB-KW"/>
</dbReference>
<evidence type="ECO:0000313" key="18">
    <source>
        <dbReference type="EMBL" id="MBW0465655.1"/>
    </source>
</evidence>
<evidence type="ECO:0000256" key="15">
    <source>
        <dbReference type="ARBA" id="ARBA00049244"/>
    </source>
</evidence>
<evidence type="ECO:0000256" key="12">
    <source>
        <dbReference type="ARBA" id="ARBA00023172"/>
    </source>
</evidence>
<keyword evidence="11" id="KW-0808">Transferase</keyword>
<evidence type="ECO:0000259" key="17">
    <source>
        <dbReference type="PROSITE" id="PS50994"/>
    </source>
</evidence>
<keyword evidence="2" id="KW-0548">Nucleotidyltransferase</keyword>
<keyword evidence="6" id="KW-0378">Hydrolase</keyword>
<dbReference type="GO" id="GO:0004519">
    <property type="term" value="F:endonuclease activity"/>
    <property type="evidence" value="ECO:0007669"/>
    <property type="project" value="UniProtKB-KW"/>
</dbReference>
<dbReference type="GO" id="GO:0005634">
    <property type="term" value="C:nucleus"/>
    <property type="evidence" value="ECO:0007669"/>
    <property type="project" value="UniProtKB-ARBA"/>
</dbReference>
<gene>
    <name evidence="18" type="ORF">O181_005370</name>
</gene>
<dbReference type="GO" id="GO:0015074">
    <property type="term" value="P:DNA integration"/>
    <property type="evidence" value="ECO:0007669"/>
    <property type="project" value="UniProtKB-KW"/>
</dbReference>
<dbReference type="Pfam" id="PF07727">
    <property type="entry name" value="RVT_2"/>
    <property type="match status" value="1"/>
</dbReference>
<keyword evidence="7" id="KW-0460">Magnesium</keyword>
<dbReference type="GO" id="GO:0003964">
    <property type="term" value="F:RNA-directed DNA polymerase activity"/>
    <property type="evidence" value="ECO:0007669"/>
    <property type="project" value="UniProtKB-KW"/>
</dbReference>
<keyword evidence="1" id="KW-0815">Transposition</keyword>
<keyword evidence="5" id="KW-0255">Endonuclease</keyword>
<evidence type="ECO:0000256" key="11">
    <source>
        <dbReference type="ARBA" id="ARBA00022932"/>
    </source>
</evidence>
<keyword evidence="19" id="KW-1185">Reference proteome</keyword>